<dbReference type="Pfam" id="PF02127">
    <property type="entry name" value="Peptidase_M18"/>
    <property type="match status" value="1"/>
</dbReference>
<dbReference type="Gene3D" id="3.40.630.10">
    <property type="entry name" value="Zn peptidases"/>
    <property type="match status" value="1"/>
</dbReference>
<protein>
    <recommendedName>
        <fullName evidence="2">aspartyl aminopeptidase</fullName>
        <ecNumber evidence="2">3.4.11.21</ecNumber>
    </recommendedName>
</protein>
<dbReference type="GO" id="GO:0006508">
    <property type="term" value="P:proteolysis"/>
    <property type="evidence" value="ECO:0007669"/>
    <property type="project" value="InterPro"/>
</dbReference>
<proteinExistence type="predicted"/>
<dbReference type="GO" id="GO:0008270">
    <property type="term" value="F:zinc ion binding"/>
    <property type="evidence" value="ECO:0007669"/>
    <property type="project" value="InterPro"/>
</dbReference>
<dbReference type="SUPFAM" id="SSF53187">
    <property type="entry name" value="Zn-dependent exopeptidases"/>
    <property type="match status" value="1"/>
</dbReference>
<dbReference type="PANTHER" id="PTHR28570:SF3">
    <property type="entry name" value="ASPARTYL AMINOPEPTIDASE"/>
    <property type="match status" value="1"/>
</dbReference>
<dbReference type="EC" id="3.4.11.21" evidence="2"/>
<keyword evidence="3" id="KW-0031">Aminopeptidase</keyword>
<dbReference type="PANTHER" id="PTHR28570">
    <property type="entry name" value="ASPARTYL AMINOPEPTIDASE"/>
    <property type="match status" value="1"/>
</dbReference>
<comment type="caution">
    <text evidence="3">The sequence shown here is derived from an EMBL/GenBank/DDBJ whole genome shotgun (WGS) entry which is preliminary data.</text>
</comment>
<dbReference type="OrthoDB" id="9880441at2759"/>
<dbReference type="EMBL" id="WBNG01003766">
    <property type="protein sequence ID" value="NXD32163.1"/>
    <property type="molecule type" value="Genomic_DNA"/>
</dbReference>
<organism evidence="3 4">
    <name type="scientific">Elachura formosa</name>
    <name type="common">spotted wren-babbler</name>
    <dbReference type="NCBI Taxonomy" id="1463973"/>
    <lineage>
        <taxon>Eukaryota</taxon>
        <taxon>Metazoa</taxon>
        <taxon>Chordata</taxon>
        <taxon>Craniata</taxon>
        <taxon>Vertebrata</taxon>
        <taxon>Euteleostomi</taxon>
        <taxon>Archelosauria</taxon>
        <taxon>Archosauria</taxon>
        <taxon>Dinosauria</taxon>
        <taxon>Saurischia</taxon>
        <taxon>Theropoda</taxon>
        <taxon>Coelurosauria</taxon>
        <taxon>Aves</taxon>
        <taxon>Neognathae</taxon>
        <taxon>Neoaves</taxon>
        <taxon>Telluraves</taxon>
        <taxon>Australaves</taxon>
        <taxon>Passeriformes</taxon>
        <taxon>Elachuridae</taxon>
        <taxon>Elachura</taxon>
    </lineage>
</organism>
<evidence type="ECO:0000256" key="2">
    <source>
        <dbReference type="ARBA" id="ARBA00011965"/>
    </source>
</evidence>
<keyword evidence="3" id="KW-0378">Hydrolase</keyword>
<evidence type="ECO:0000313" key="4">
    <source>
        <dbReference type="Proteomes" id="UP000623542"/>
    </source>
</evidence>
<reference evidence="3" key="1">
    <citation type="submission" date="2019-09" db="EMBL/GenBank/DDBJ databases">
        <title>Bird 10,000 Genomes (B10K) Project - Family phase.</title>
        <authorList>
            <person name="Zhang G."/>
        </authorList>
    </citation>
    <scope>NUCLEOTIDE SEQUENCE</scope>
    <source>
        <strain evidence="3">B10K-IZCAS-20218</strain>
        <tissue evidence="3">Blood</tissue>
    </source>
</reference>
<dbReference type="AlphaFoldDB" id="A0A851UY08"/>
<comment type="catalytic activity">
    <reaction evidence="1">
        <text>Release of an N-terminal aspartate or glutamate from a peptide, with a preference for aspartate.</text>
        <dbReference type="EC" id="3.4.11.21"/>
    </reaction>
</comment>
<gene>
    <name evidence="3" type="primary">Dnpep_1</name>
    <name evidence="3" type="ORF">ELAFOR_R14790</name>
</gene>
<feature type="non-terminal residue" evidence="3">
    <location>
        <position position="68"/>
    </location>
</feature>
<accession>A0A851UY08</accession>
<keyword evidence="4" id="KW-1185">Reference proteome</keyword>
<feature type="non-terminal residue" evidence="3">
    <location>
        <position position="1"/>
    </location>
</feature>
<keyword evidence="3" id="KW-0645">Protease</keyword>
<dbReference type="Proteomes" id="UP000623542">
    <property type="component" value="Unassembled WGS sequence"/>
</dbReference>
<evidence type="ECO:0000313" key="3">
    <source>
        <dbReference type="EMBL" id="NXD32163.1"/>
    </source>
</evidence>
<name>A0A851UY08_9PASS</name>
<dbReference type="InterPro" id="IPR001948">
    <property type="entry name" value="Peptidase_M18"/>
</dbReference>
<sequence length="68" mass="7548">EIRNDSSCGSTVGPHLSTHVRTVDIGLAQLAMHSIRETAGSADVRHYIDLFRTYFEAFSKIDQALKVD</sequence>
<evidence type="ECO:0000256" key="1">
    <source>
        <dbReference type="ARBA" id="ARBA00001335"/>
    </source>
</evidence>
<dbReference type="GO" id="GO:0004177">
    <property type="term" value="F:aminopeptidase activity"/>
    <property type="evidence" value="ECO:0007669"/>
    <property type="project" value="UniProtKB-KW"/>
</dbReference>